<dbReference type="GO" id="GO:0005524">
    <property type="term" value="F:ATP binding"/>
    <property type="evidence" value="ECO:0007669"/>
    <property type="project" value="UniProtKB-KW"/>
</dbReference>
<dbReference type="Pfam" id="PF00512">
    <property type="entry name" value="HisKA"/>
    <property type="match status" value="1"/>
</dbReference>
<dbReference type="PROSITE" id="PS50112">
    <property type="entry name" value="PAS"/>
    <property type="match status" value="1"/>
</dbReference>
<dbReference type="GO" id="GO:0000155">
    <property type="term" value="F:phosphorelay sensor kinase activity"/>
    <property type="evidence" value="ECO:0007669"/>
    <property type="project" value="InterPro"/>
</dbReference>
<evidence type="ECO:0000256" key="1">
    <source>
        <dbReference type="ARBA" id="ARBA00000085"/>
    </source>
</evidence>
<dbReference type="NCBIfam" id="TIGR00229">
    <property type="entry name" value="sensory_box"/>
    <property type="match status" value="1"/>
</dbReference>
<dbReference type="InterPro" id="IPR000014">
    <property type="entry name" value="PAS"/>
</dbReference>
<dbReference type="PRINTS" id="PR00344">
    <property type="entry name" value="BCTRLSENSOR"/>
</dbReference>
<dbReference type="PANTHER" id="PTHR43065:SF10">
    <property type="entry name" value="PEROXIDE STRESS-ACTIVATED HISTIDINE KINASE MAK3"/>
    <property type="match status" value="1"/>
</dbReference>
<dbReference type="InterPro" id="IPR003594">
    <property type="entry name" value="HATPase_dom"/>
</dbReference>
<dbReference type="Gene3D" id="3.30.565.10">
    <property type="entry name" value="Histidine kinase-like ATPase, C-terminal domain"/>
    <property type="match status" value="1"/>
</dbReference>
<keyword evidence="7" id="KW-0067">ATP-binding</keyword>
<dbReference type="InterPro" id="IPR005467">
    <property type="entry name" value="His_kinase_dom"/>
</dbReference>
<dbReference type="CDD" id="cd00082">
    <property type="entry name" value="HisKA"/>
    <property type="match status" value="1"/>
</dbReference>
<reference evidence="12" key="1">
    <citation type="journal article" date="2020" name="mSystems">
        <title>Genome- and Community-Level Interaction Insights into Carbon Utilization and Element Cycling Functions of Hydrothermarchaeota in Hydrothermal Sediment.</title>
        <authorList>
            <person name="Zhou Z."/>
            <person name="Liu Y."/>
            <person name="Xu W."/>
            <person name="Pan J."/>
            <person name="Luo Z.H."/>
            <person name="Li M."/>
        </authorList>
    </citation>
    <scope>NUCLEOTIDE SEQUENCE [LARGE SCALE GENOMIC DNA]</scope>
    <source>
        <strain evidence="12">HyVt-92</strain>
    </source>
</reference>
<name>A0A7V5HZX4_UNCAE</name>
<evidence type="ECO:0000256" key="8">
    <source>
        <dbReference type="ARBA" id="ARBA00023012"/>
    </source>
</evidence>
<dbReference type="SUPFAM" id="SSF55785">
    <property type="entry name" value="PYP-like sensor domain (PAS domain)"/>
    <property type="match status" value="1"/>
</dbReference>
<comment type="catalytic activity">
    <reaction evidence="1">
        <text>ATP + protein L-histidine = ADP + protein N-phospho-L-histidine.</text>
        <dbReference type="EC" id="2.7.13.3"/>
    </reaction>
</comment>
<keyword evidence="5" id="KW-0547">Nucleotide-binding</keyword>
<dbReference type="SMART" id="SM00091">
    <property type="entry name" value="PAS"/>
    <property type="match status" value="1"/>
</dbReference>
<gene>
    <name evidence="12" type="ORF">ENL39_00360</name>
</gene>
<dbReference type="SMART" id="SM00387">
    <property type="entry name" value="HATPase_c"/>
    <property type="match status" value="1"/>
</dbReference>
<evidence type="ECO:0000256" key="2">
    <source>
        <dbReference type="ARBA" id="ARBA00012438"/>
    </source>
</evidence>
<sequence>MLNRKTSCVVQRKEELDLLTFAFQNFTKATETLKQSYQKLQQKVTELSRELSETNKALARKVTELKRVKTYLNNILDSMMDGLFALDLEGKITIFNTAAEKITNYKAKDVLGKSYKDVFADNKHLVSLLEKALKEKKSVIGEKRFSSKNKDIFLEVIANPVKSLHNEVEGIMVILKDISILRHLQEEIRHKEKLAMLGEMAASVAHEVRNPLSGIEGFALLLKEGLKEDKEKSLWVEHIIKGARSLNNLVTNLLNFSRPLKPCFRPVVVNELVDAVICLIRQKIEREKREVVFIKDFPSSSVGMVADPDLLKQAFLNLILNSVEAMPDGGKVTVRIRKKKYSHSRMPQFVREINGDYILGTASEEVLIEFSDTGCGILPEEKEKIFHPFYTTKSKGSGLGLSVVRQIVQIHGGKIRVESVPGRGTTFVLNFPLINDSEEVKNDGRKYSCSRR</sequence>
<evidence type="ECO:0000256" key="7">
    <source>
        <dbReference type="ARBA" id="ARBA00022840"/>
    </source>
</evidence>
<dbReference type="EC" id="2.7.13.3" evidence="2"/>
<dbReference type="InterPro" id="IPR003661">
    <property type="entry name" value="HisK_dim/P_dom"/>
</dbReference>
<dbReference type="Gene3D" id="3.30.450.20">
    <property type="entry name" value="PAS domain"/>
    <property type="match status" value="1"/>
</dbReference>
<dbReference type="PROSITE" id="PS50109">
    <property type="entry name" value="HIS_KIN"/>
    <property type="match status" value="1"/>
</dbReference>
<dbReference type="AlphaFoldDB" id="A0A7V5HZX4"/>
<dbReference type="SUPFAM" id="SSF55874">
    <property type="entry name" value="ATPase domain of HSP90 chaperone/DNA topoisomerase II/histidine kinase"/>
    <property type="match status" value="1"/>
</dbReference>
<dbReference type="InterPro" id="IPR036890">
    <property type="entry name" value="HATPase_C_sf"/>
</dbReference>
<accession>A0A7V5HZX4</accession>
<keyword evidence="9" id="KW-0175">Coiled coil</keyword>
<protein>
    <recommendedName>
        <fullName evidence="2">histidine kinase</fullName>
        <ecNumber evidence="2">2.7.13.3</ecNumber>
    </recommendedName>
</protein>
<dbReference type="Pfam" id="PF02518">
    <property type="entry name" value="HATPase_c"/>
    <property type="match status" value="1"/>
</dbReference>
<feature type="domain" description="Histidine kinase" evidence="10">
    <location>
        <begin position="203"/>
        <end position="435"/>
    </location>
</feature>
<feature type="coiled-coil region" evidence="9">
    <location>
        <begin position="30"/>
        <end position="68"/>
    </location>
</feature>
<evidence type="ECO:0000256" key="4">
    <source>
        <dbReference type="ARBA" id="ARBA00022679"/>
    </source>
</evidence>
<dbReference type="EMBL" id="DRTT01000009">
    <property type="protein sequence ID" value="HHF97927.1"/>
    <property type="molecule type" value="Genomic_DNA"/>
</dbReference>
<evidence type="ECO:0000259" key="11">
    <source>
        <dbReference type="PROSITE" id="PS50112"/>
    </source>
</evidence>
<dbReference type="GO" id="GO:0006355">
    <property type="term" value="P:regulation of DNA-templated transcription"/>
    <property type="evidence" value="ECO:0007669"/>
    <property type="project" value="InterPro"/>
</dbReference>
<evidence type="ECO:0000256" key="3">
    <source>
        <dbReference type="ARBA" id="ARBA00022553"/>
    </source>
</evidence>
<dbReference type="SMART" id="SM00388">
    <property type="entry name" value="HisKA"/>
    <property type="match status" value="1"/>
</dbReference>
<dbReference type="InterPro" id="IPR035965">
    <property type="entry name" value="PAS-like_dom_sf"/>
</dbReference>
<dbReference type="InterPro" id="IPR036097">
    <property type="entry name" value="HisK_dim/P_sf"/>
</dbReference>
<evidence type="ECO:0000256" key="5">
    <source>
        <dbReference type="ARBA" id="ARBA00022741"/>
    </source>
</evidence>
<comment type="caution">
    <text evidence="12">The sequence shown here is derived from an EMBL/GenBank/DDBJ whole genome shotgun (WGS) entry which is preliminary data.</text>
</comment>
<evidence type="ECO:0000313" key="12">
    <source>
        <dbReference type="EMBL" id="HHF97927.1"/>
    </source>
</evidence>
<organism evidence="12">
    <name type="scientific">Aerophobetes bacterium</name>
    <dbReference type="NCBI Taxonomy" id="2030807"/>
    <lineage>
        <taxon>Bacteria</taxon>
        <taxon>Candidatus Aerophobota</taxon>
    </lineage>
</organism>
<dbReference type="Proteomes" id="UP000886070">
    <property type="component" value="Unassembled WGS sequence"/>
</dbReference>
<evidence type="ECO:0000256" key="6">
    <source>
        <dbReference type="ARBA" id="ARBA00022777"/>
    </source>
</evidence>
<keyword evidence="6" id="KW-0418">Kinase</keyword>
<proteinExistence type="predicted"/>
<evidence type="ECO:0000256" key="9">
    <source>
        <dbReference type="SAM" id="Coils"/>
    </source>
</evidence>
<keyword evidence="3" id="KW-0597">Phosphoprotein</keyword>
<dbReference type="Pfam" id="PF00989">
    <property type="entry name" value="PAS"/>
    <property type="match status" value="1"/>
</dbReference>
<evidence type="ECO:0000259" key="10">
    <source>
        <dbReference type="PROSITE" id="PS50109"/>
    </source>
</evidence>
<feature type="domain" description="PAS" evidence="11">
    <location>
        <begin position="68"/>
        <end position="114"/>
    </location>
</feature>
<dbReference type="PANTHER" id="PTHR43065">
    <property type="entry name" value="SENSOR HISTIDINE KINASE"/>
    <property type="match status" value="1"/>
</dbReference>
<dbReference type="Gene3D" id="1.10.287.130">
    <property type="match status" value="1"/>
</dbReference>
<keyword evidence="8" id="KW-0902">Two-component regulatory system</keyword>
<dbReference type="InterPro" id="IPR004358">
    <property type="entry name" value="Sig_transdc_His_kin-like_C"/>
</dbReference>
<dbReference type="SUPFAM" id="SSF47384">
    <property type="entry name" value="Homodimeric domain of signal transducing histidine kinase"/>
    <property type="match status" value="1"/>
</dbReference>
<keyword evidence="4" id="KW-0808">Transferase</keyword>
<dbReference type="InterPro" id="IPR013767">
    <property type="entry name" value="PAS_fold"/>
</dbReference>
<dbReference type="CDD" id="cd00130">
    <property type="entry name" value="PAS"/>
    <property type="match status" value="1"/>
</dbReference>